<feature type="coiled-coil region" evidence="1">
    <location>
        <begin position="91"/>
        <end position="176"/>
    </location>
</feature>
<dbReference type="PANTHER" id="PTHR21593:SF36">
    <property type="entry name" value="DUF148 DOMAIN-CONTAINING PROTEIN-RELATED"/>
    <property type="match status" value="1"/>
</dbReference>
<dbReference type="Proteomes" id="UP000036681">
    <property type="component" value="Unplaced"/>
</dbReference>
<dbReference type="WBParaSite" id="ALUE_0001817801-mRNA-1">
    <property type="protein sequence ID" value="ALUE_0001817801-mRNA-1"/>
    <property type="gene ID" value="ALUE_0001817801"/>
</dbReference>
<proteinExistence type="predicted"/>
<dbReference type="InterPro" id="IPR052823">
    <property type="entry name" value="SXP/RAL-2_related"/>
</dbReference>
<feature type="region of interest" description="Disordered" evidence="2">
    <location>
        <begin position="228"/>
        <end position="275"/>
    </location>
</feature>
<keyword evidence="3" id="KW-0732">Signal</keyword>
<evidence type="ECO:0000259" key="4">
    <source>
        <dbReference type="Pfam" id="PF02520"/>
    </source>
</evidence>
<organism evidence="5 6">
    <name type="scientific">Ascaris lumbricoides</name>
    <name type="common">Giant roundworm</name>
    <dbReference type="NCBI Taxonomy" id="6252"/>
    <lineage>
        <taxon>Eukaryota</taxon>
        <taxon>Metazoa</taxon>
        <taxon>Ecdysozoa</taxon>
        <taxon>Nematoda</taxon>
        <taxon>Chromadorea</taxon>
        <taxon>Rhabditida</taxon>
        <taxon>Spirurina</taxon>
        <taxon>Ascaridomorpha</taxon>
        <taxon>Ascaridoidea</taxon>
        <taxon>Ascarididae</taxon>
        <taxon>Ascaris</taxon>
    </lineage>
</organism>
<dbReference type="AlphaFoldDB" id="A0A0M3II47"/>
<keyword evidence="1" id="KW-0175">Coiled coil</keyword>
<keyword evidence="5" id="KW-1185">Reference proteome</keyword>
<dbReference type="InterPro" id="IPR003677">
    <property type="entry name" value="ANIS5_cation-bd"/>
</dbReference>
<evidence type="ECO:0000313" key="6">
    <source>
        <dbReference type="WBParaSite" id="ALUE_0001817801-mRNA-1"/>
    </source>
</evidence>
<dbReference type="Pfam" id="PF02520">
    <property type="entry name" value="ANIS5_cation-bd"/>
    <property type="match status" value="1"/>
</dbReference>
<evidence type="ECO:0000256" key="1">
    <source>
        <dbReference type="SAM" id="Coils"/>
    </source>
</evidence>
<accession>A0A0M3II47</accession>
<dbReference type="PANTHER" id="PTHR21593">
    <property type="entry name" value="PRION-LIKE- Q/N-RICH -DOMAIN-BEARING PROTEIN PROTEIN"/>
    <property type="match status" value="1"/>
</dbReference>
<protein>
    <submittedName>
        <fullName evidence="6">ANIS5_cation-bd domain-containing protein</fullName>
    </submittedName>
</protein>
<evidence type="ECO:0000256" key="2">
    <source>
        <dbReference type="SAM" id="MobiDB-lite"/>
    </source>
</evidence>
<name>A0A0M3II47_ASCLU</name>
<feature type="signal peptide" evidence="3">
    <location>
        <begin position="1"/>
        <end position="23"/>
    </location>
</feature>
<evidence type="ECO:0000313" key="5">
    <source>
        <dbReference type="Proteomes" id="UP000036681"/>
    </source>
</evidence>
<reference evidence="6" key="1">
    <citation type="submission" date="2017-02" db="UniProtKB">
        <authorList>
            <consortium name="WormBaseParasite"/>
        </authorList>
    </citation>
    <scope>IDENTIFICATION</scope>
</reference>
<evidence type="ECO:0000256" key="3">
    <source>
        <dbReference type="SAM" id="SignalP"/>
    </source>
</evidence>
<sequence length="275" mass="31885">MMNHLTVLLFVASLFCHLTIASAQPHGGGRFFGGSNEEEPMKHPHPRGFGEGPKSEFFRICSPWRPFGRWWLPDFLKNISTEGMNDFCDVVRNENLTKAETEQQLDKWAQDQGGDIYEQFKNYTDQKKQIREDIQQKIQELIANVSKFISDEEEVLKDTSLTRRQEREQLMNLKKEAGWAVVRLAHMIREEAAFIAGEHRREPCPGCGPMFPPFLHHGFGFGPEIPRRGPHFPRDDDEPFRQNGPFGRNGPFQKDGRFEHNELPGQHGLPRRYTR</sequence>
<feature type="region of interest" description="Disordered" evidence="2">
    <location>
        <begin position="29"/>
        <end position="51"/>
    </location>
</feature>
<feature type="chain" id="PRO_5005657290" evidence="3">
    <location>
        <begin position="24"/>
        <end position="275"/>
    </location>
</feature>
<feature type="domain" description="SXP/RAL-2 family protein Ani s 5-like cation-binding" evidence="4">
    <location>
        <begin position="83"/>
        <end position="180"/>
    </location>
</feature>